<dbReference type="OrthoDB" id="7673667at2"/>
<dbReference type="InterPro" id="IPR002931">
    <property type="entry name" value="Transglutaminase-like"/>
</dbReference>
<proteinExistence type="predicted"/>
<dbReference type="PATRIC" id="fig|1458307.3.peg.2540"/>
<protein>
    <submittedName>
        <fullName evidence="1">Uncharacterized protein</fullName>
    </submittedName>
</protein>
<dbReference type="Pfam" id="PF01841">
    <property type="entry name" value="Transglut_core"/>
    <property type="match status" value="1"/>
</dbReference>
<dbReference type="InterPro" id="IPR038765">
    <property type="entry name" value="Papain-like_cys_pep_sf"/>
</dbReference>
<dbReference type="Proteomes" id="UP000067444">
    <property type="component" value="Chromosome"/>
</dbReference>
<sequence>MRALDVAVQTKTRDPILAPVGTFTSQVKVADLRVTGGRILSVAIDADVELSAALIEPVGSSVTLHYDLIENQGGHYPEASFRVRDTPHTRAANDLACASRDIALTAGGGRAGIEALIAEAEARFSYGHPEKRFTDEKDAVPYLSCGLTEGPCVDINTYLVASLRSAGYDAAYFYGYFFPKERDGMTDDGHCWVVTRNSDEILEWDIAHHIKAGLGPTRASLNPRPGERVAVTHSMGHRYNIAGRQIDIKILGEPLQIPASGQPIDVSLTAHLSRVAPKQPRKIEGE</sequence>
<dbReference type="KEGG" id="otm:OSB_25140"/>
<evidence type="ECO:0000313" key="2">
    <source>
        <dbReference type="Proteomes" id="UP000067444"/>
    </source>
</evidence>
<dbReference type="STRING" id="1458307.OSB_25140"/>
<keyword evidence="2" id="KW-1185">Reference proteome</keyword>
<dbReference type="SUPFAM" id="SSF54001">
    <property type="entry name" value="Cysteine proteinases"/>
    <property type="match status" value="1"/>
</dbReference>
<reference evidence="1 2" key="1">
    <citation type="journal article" date="2015" name="Genome Announc.">
        <title>Closed Genome Sequence of Octadecabacter temperatus SB1, the First Mesophilic Species of the Genus Octadecabacter.</title>
        <authorList>
            <person name="Voget S."/>
            <person name="Billerbeck S."/>
            <person name="Simon M."/>
            <person name="Daniel R."/>
        </authorList>
    </citation>
    <scope>NUCLEOTIDE SEQUENCE [LARGE SCALE GENOMIC DNA]</scope>
    <source>
        <strain evidence="1 2">SB1</strain>
    </source>
</reference>
<dbReference type="EMBL" id="CP012160">
    <property type="protein sequence ID" value="AKS47045.1"/>
    <property type="molecule type" value="Genomic_DNA"/>
</dbReference>
<name>A0A0K0Y805_9RHOB</name>
<dbReference type="AlphaFoldDB" id="A0A0K0Y805"/>
<dbReference type="RefSeq" id="WP_074202305.1">
    <property type="nucleotide sequence ID" value="NZ_CP012160.1"/>
</dbReference>
<organism evidence="1 2">
    <name type="scientific">Octadecabacter temperatus</name>
    <dbReference type="NCBI Taxonomy" id="1458307"/>
    <lineage>
        <taxon>Bacteria</taxon>
        <taxon>Pseudomonadati</taxon>
        <taxon>Pseudomonadota</taxon>
        <taxon>Alphaproteobacteria</taxon>
        <taxon>Rhodobacterales</taxon>
        <taxon>Roseobacteraceae</taxon>
        <taxon>Octadecabacter</taxon>
    </lineage>
</organism>
<accession>A0A0K0Y805</accession>
<evidence type="ECO:0000313" key="1">
    <source>
        <dbReference type="EMBL" id="AKS47045.1"/>
    </source>
</evidence>
<gene>
    <name evidence="1" type="ORF">OSB_25140</name>
</gene>